<evidence type="ECO:0000256" key="1">
    <source>
        <dbReference type="SAM" id="MobiDB-lite"/>
    </source>
</evidence>
<dbReference type="EMBL" id="MSDF01000018">
    <property type="protein sequence ID" value="OPA93951.1"/>
    <property type="molecule type" value="Genomic_DNA"/>
</dbReference>
<dbReference type="InterPro" id="IPR028920">
    <property type="entry name" value="Tox-ART-HYD1_dom"/>
</dbReference>
<gene>
    <name evidence="3" type="ORF">BFW87_16515</name>
</gene>
<sequence length="982" mass="106535">MTKEEMAKVPPGNGTFAVFHRKYGASVLGKNAGETLEKMVASPELRMLGQQLEAAFNTDDTPMSSQVSDWIMAAMVLELDPQAGSKRGVVAGYSLYQPANWGVSPSVVVERLSQHLIQQGKVNAQMAPAAARLLLAGAASEFIVADIPNNLVVGSAAFARLSTVVETQEILRPGVASVTDFQAFMKLASHSPVSEVEAGIEAKAQSHALIEWGVAQGRVTRKDHEAYRADEVAGLRDAFNAELAALKKAEQQLSANLPNRKAIAIEQLKAAYGSDDPFDVRTIRIANIDASESEYHSLLDIYMAGKMDRILPGERYDFRLGNRFLRVKQLADINQLFSSQFDSYFKGVKEGVATSVKHQLSTLPLEDRQTIASGKVEFFSLRKASLAQAEGTESAAEAQEAKARFGLLMRVESRIDKKGSSQDYKNLRYVYYEVFPLQGIIRRRDDLPRYLPNPAPRVAGAETYTERQAKGVSVWVDYEAYRGGTPAQLEKFSGGLLTERVKGPYLPEVKAGQVASASVHTNLRFDTIGNVMADHLLHDREGMKSQARGVTEVEREEAGIKAGHDFVTGLIPFKTAIEHAVKGSTGEAIRDFALDIFGFFVPFSKGLGQAGKVLGKASEKLGTRAFKASDSILRAVASGLNPVDGVGDVVVGGAKTAKTVLQRSYRELKEILQGQNFTFAGSGKISGIINSGDSLAAGRQLPDLSPHSLPDSLLEGRTVKGDGTYQVGEQHYVRYSDGTGINRVFEISRVYKVNGGHVRVIDPSNQKTVAFLAPTGTGEWRLNQLPGGIRPQAQQSAATGISMIRPPASKRSAGQSAASGVSGGEPVAKKTRLPESFPGEKALLDPPVKGTNRFYHYTGEKPHAAITASRYLEPSSSKLTGEALPRGKGRHYFTDLAPEDMPTTKISETIFGRRKHGNALDKMTHYYEINTTGLNMVKSTENPHIFYVETPFSIPLSYRTAPGSDLTSRIISHGETPFTAVV</sequence>
<reference evidence="3 4" key="1">
    <citation type="submission" date="2016-12" db="EMBL/GenBank/DDBJ databases">
        <title>Draft genome sequences of seven strains of Pseudomonas fluorescens that produce 4-formylaminooxyvinylglycine.</title>
        <authorList>
            <person name="Okrent R.A."/>
            <person name="Manning V.A."/>
            <person name="Trippe K.M."/>
        </authorList>
    </citation>
    <scope>NUCLEOTIDE SEQUENCE [LARGE SCALE GENOMIC DNA]</scope>
    <source>
        <strain evidence="3 4">P5A</strain>
    </source>
</reference>
<evidence type="ECO:0000313" key="4">
    <source>
        <dbReference type="Proteomes" id="UP000190965"/>
    </source>
</evidence>
<dbReference type="Pfam" id="PF15633">
    <property type="entry name" value="Tox-ART-HYD1"/>
    <property type="match status" value="1"/>
</dbReference>
<feature type="region of interest" description="Disordered" evidence="1">
    <location>
        <begin position="806"/>
        <end position="845"/>
    </location>
</feature>
<dbReference type="Proteomes" id="UP000190965">
    <property type="component" value="Unassembled WGS sequence"/>
</dbReference>
<comment type="caution">
    <text evidence="3">The sequence shown here is derived from an EMBL/GenBank/DDBJ whole genome shotgun (WGS) entry which is preliminary data.</text>
</comment>
<proteinExistence type="predicted"/>
<dbReference type="AlphaFoldDB" id="A0A1T2YP64"/>
<feature type="domain" description="Tox-ART-HYD1" evidence="2">
    <location>
        <begin position="855"/>
        <end position="940"/>
    </location>
</feature>
<protein>
    <recommendedName>
        <fullName evidence="2">Tox-ART-HYD1 domain-containing protein</fullName>
    </recommendedName>
</protein>
<accession>A0A1T2YP64</accession>
<name>A0A1T2YP64_PSEFL</name>
<dbReference type="OrthoDB" id="5572038at2"/>
<evidence type="ECO:0000313" key="3">
    <source>
        <dbReference type="EMBL" id="OPA93951.1"/>
    </source>
</evidence>
<evidence type="ECO:0000259" key="2">
    <source>
        <dbReference type="Pfam" id="PF15633"/>
    </source>
</evidence>
<organism evidence="3 4">
    <name type="scientific">Pseudomonas fluorescens</name>
    <dbReference type="NCBI Taxonomy" id="294"/>
    <lineage>
        <taxon>Bacteria</taxon>
        <taxon>Pseudomonadati</taxon>
        <taxon>Pseudomonadota</taxon>
        <taxon>Gammaproteobacteria</taxon>
        <taxon>Pseudomonadales</taxon>
        <taxon>Pseudomonadaceae</taxon>
        <taxon>Pseudomonas</taxon>
    </lineage>
</organism>